<dbReference type="Proteomes" id="UP000790709">
    <property type="component" value="Unassembled WGS sequence"/>
</dbReference>
<evidence type="ECO:0000313" key="1">
    <source>
        <dbReference type="EMBL" id="KAH7922703.1"/>
    </source>
</evidence>
<proteinExistence type="predicted"/>
<protein>
    <submittedName>
        <fullName evidence="1">Uncharacterized protein</fullName>
    </submittedName>
</protein>
<name>A0ACB8BCK5_9AGAM</name>
<reference evidence="1" key="1">
    <citation type="journal article" date="2021" name="New Phytol.">
        <title>Evolutionary innovations through gain and loss of genes in the ectomycorrhizal Boletales.</title>
        <authorList>
            <person name="Wu G."/>
            <person name="Miyauchi S."/>
            <person name="Morin E."/>
            <person name="Kuo A."/>
            <person name="Drula E."/>
            <person name="Varga T."/>
            <person name="Kohler A."/>
            <person name="Feng B."/>
            <person name="Cao Y."/>
            <person name="Lipzen A."/>
            <person name="Daum C."/>
            <person name="Hundley H."/>
            <person name="Pangilinan J."/>
            <person name="Johnson J."/>
            <person name="Barry K."/>
            <person name="LaButti K."/>
            <person name="Ng V."/>
            <person name="Ahrendt S."/>
            <person name="Min B."/>
            <person name="Choi I.G."/>
            <person name="Park H."/>
            <person name="Plett J.M."/>
            <person name="Magnuson J."/>
            <person name="Spatafora J.W."/>
            <person name="Nagy L.G."/>
            <person name="Henrissat B."/>
            <person name="Grigoriev I.V."/>
            <person name="Yang Z.L."/>
            <person name="Xu J."/>
            <person name="Martin F.M."/>
        </authorList>
    </citation>
    <scope>NUCLEOTIDE SEQUENCE</scope>
    <source>
        <strain evidence="1">KUC20120723A-06</strain>
    </source>
</reference>
<sequence length="566" mass="61492">MSEDPVEAESPSEWHSIRPWTPHLALSVREITSVSATFILSSSLDDSRDPSLSALGLSPSDDEDDEADNHPGNEEAAPRRRGVVSDALAKGLSVDVNAGHWQRVLIRVDEQVDEAVIIIYGLMPGRQYDIDLGLVQGGQSSSIRRQVTTEESESTAVETEQEGDYSNFNTSTSSDSISSAAASLAIPESITPLPSNSSTPVPCSLEERLRQLQHSLSTLTAERDALTTSLKNARRESQKSDAALRSEIDILKRASEKNASAEHRAKQKVLALQEAAKRAQAATKEMEEIVTEVEALLPALNQQKEKKEAEYAKVKEEADKAREARESMEEETRKRLESLKGESTAHAHRLERLNGKREKLETSVVPDLEEQLRELEREIERAESGQHEYSPIDDAGLSENAEQQFGAQEWPSQPYPSSPPRRRHPGPIGRPLATPVQRTAPPSAPQHRPVGHHAPTASGTYRSPPSYALPAPTSPPGLGSAGSTTSSTYGGSSTLSSKAVPFEPTRSVAHAVRTAMPPSGSTYAFPPVQRPTHNSTSSSLSLPPPQLRYGRVSIARPDDNARADIP</sequence>
<keyword evidence="2" id="KW-1185">Reference proteome</keyword>
<dbReference type="EMBL" id="MU266475">
    <property type="protein sequence ID" value="KAH7922703.1"/>
    <property type="molecule type" value="Genomic_DNA"/>
</dbReference>
<comment type="caution">
    <text evidence="1">The sequence shown here is derived from an EMBL/GenBank/DDBJ whole genome shotgun (WGS) entry which is preliminary data.</text>
</comment>
<gene>
    <name evidence="1" type="ORF">BV22DRAFT_1094142</name>
</gene>
<organism evidence="1 2">
    <name type="scientific">Leucogyrophana mollusca</name>
    <dbReference type="NCBI Taxonomy" id="85980"/>
    <lineage>
        <taxon>Eukaryota</taxon>
        <taxon>Fungi</taxon>
        <taxon>Dikarya</taxon>
        <taxon>Basidiomycota</taxon>
        <taxon>Agaricomycotina</taxon>
        <taxon>Agaricomycetes</taxon>
        <taxon>Agaricomycetidae</taxon>
        <taxon>Boletales</taxon>
        <taxon>Boletales incertae sedis</taxon>
        <taxon>Leucogyrophana</taxon>
    </lineage>
</organism>
<evidence type="ECO:0000313" key="2">
    <source>
        <dbReference type="Proteomes" id="UP000790709"/>
    </source>
</evidence>
<accession>A0ACB8BCK5</accession>